<protein>
    <submittedName>
        <fullName evidence="1">Putative actin cortical patch protein</fullName>
    </submittedName>
</protein>
<accession>M7TJJ9</accession>
<dbReference type="AlphaFoldDB" id="M7TJJ9"/>
<organism evidence="1 2">
    <name type="scientific">Eutypa lata (strain UCR-EL1)</name>
    <name type="common">Grapevine dieback disease fungus</name>
    <name type="synonym">Eutypa armeniacae</name>
    <dbReference type="NCBI Taxonomy" id="1287681"/>
    <lineage>
        <taxon>Eukaryota</taxon>
        <taxon>Fungi</taxon>
        <taxon>Dikarya</taxon>
        <taxon>Ascomycota</taxon>
        <taxon>Pezizomycotina</taxon>
        <taxon>Sordariomycetes</taxon>
        <taxon>Xylariomycetidae</taxon>
        <taxon>Xylariales</taxon>
        <taxon>Diatrypaceae</taxon>
        <taxon>Eutypa</taxon>
    </lineage>
</organism>
<gene>
    <name evidence="1" type="ORF">UCREL1_6081</name>
</gene>
<name>M7TJJ9_EUTLA</name>
<dbReference type="OrthoDB" id="4167490at2759"/>
<dbReference type="EMBL" id="KB706557">
    <property type="protein sequence ID" value="EMR66915.1"/>
    <property type="molecule type" value="Genomic_DNA"/>
</dbReference>
<reference evidence="2" key="1">
    <citation type="journal article" date="2013" name="Genome Announc.">
        <title>Draft genome sequence of the grapevine dieback fungus Eutypa lata UCR-EL1.</title>
        <authorList>
            <person name="Blanco-Ulate B."/>
            <person name="Rolshausen P.E."/>
            <person name="Cantu D."/>
        </authorList>
    </citation>
    <scope>NUCLEOTIDE SEQUENCE [LARGE SCALE GENOMIC DNA]</scope>
    <source>
        <strain evidence="2">UCR-EL1</strain>
    </source>
</reference>
<dbReference type="OMA" id="HIPRHER"/>
<proteinExistence type="predicted"/>
<keyword evidence="2" id="KW-1185">Reference proteome</keyword>
<sequence length="342" mass="39222">MELTPISVPSKRSRWADHIPRHERVAKRLKKTPATTKALAKPSKRTRRGKVSYLEARIPYDILRTIFMYSENINFVRASPLIGKFLSAIETRREVFVYAFAPTWCAKGPTGDTMLNREANPDFQSKLLEFSWVNVRFITESFARCGRVFPKFMEGRDIFGDLNLAPDAKDVKDVVKDDAAEMNSAERYFMDHYATFMGEDRIVDKALLTRDMDEQISMVHSKTCIPEALITGPWDDEALKKFYWLVRSGARYQDHQTWELGFNGLEMALGDCDKHDSPGTSALVLLRDTISWTDWTAYQLDDAYQLIYPLEVKASWLKKYSVNEVLCSVRSRIVTASEAAVT</sequence>
<dbReference type="STRING" id="1287681.M7TJJ9"/>
<dbReference type="Proteomes" id="UP000012174">
    <property type="component" value="Unassembled WGS sequence"/>
</dbReference>
<dbReference type="HOGENOM" id="CLU_052078_1_0_1"/>
<evidence type="ECO:0000313" key="1">
    <source>
        <dbReference type="EMBL" id="EMR66915.1"/>
    </source>
</evidence>
<evidence type="ECO:0000313" key="2">
    <source>
        <dbReference type="Proteomes" id="UP000012174"/>
    </source>
</evidence>
<dbReference type="KEGG" id="ela:UCREL1_6081"/>